<dbReference type="RefSeq" id="WP_055197878.1">
    <property type="nucleotide sequence ID" value="NZ_JAOQJG010000006.1"/>
</dbReference>
<keyword evidence="1" id="KW-0812">Transmembrane</keyword>
<keyword evidence="1" id="KW-0472">Membrane</keyword>
<accession>A0ABV1IXX7</accession>
<reference evidence="2 3" key="1">
    <citation type="submission" date="2024-04" db="EMBL/GenBank/DDBJ databases">
        <title>Human intestinal bacterial collection.</title>
        <authorList>
            <person name="Pauvert C."/>
            <person name="Hitch T.C.A."/>
            <person name="Clavel T."/>
        </authorList>
    </citation>
    <scope>NUCLEOTIDE SEQUENCE [LARGE SCALE GENOMIC DNA]</scope>
    <source>
        <strain evidence="2 3">CLA-AA-H249</strain>
    </source>
</reference>
<evidence type="ECO:0000256" key="1">
    <source>
        <dbReference type="SAM" id="Phobius"/>
    </source>
</evidence>
<organism evidence="2 3">
    <name type="scientific">Anaerostipes amylophilus</name>
    <dbReference type="NCBI Taxonomy" id="2981779"/>
    <lineage>
        <taxon>Bacteria</taxon>
        <taxon>Bacillati</taxon>
        <taxon>Bacillota</taxon>
        <taxon>Clostridia</taxon>
        <taxon>Lachnospirales</taxon>
        <taxon>Lachnospiraceae</taxon>
        <taxon>Anaerostipes</taxon>
    </lineage>
</organism>
<dbReference type="Proteomes" id="UP001482154">
    <property type="component" value="Unassembled WGS sequence"/>
</dbReference>
<evidence type="ECO:0008006" key="4">
    <source>
        <dbReference type="Google" id="ProtNLM"/>
    </source>
</evidence>
<feature type="transmembrane region" description="Helical" evidence="1">
    <location>
        <begin position="7"/>
        <end position="27"/>
    </location>
</feature>
<gene>
    <name evidence="2" type="ORF">AAAU51_11630</name>
</gene>
<keyword evidence="1" id="KW-1133">Transmembrane helix</keyword>
<comment type="caution">
    <text evidence="2">The sequence shown here is derived from an EMBL/GenBank/DDBJ whole genome shotgun (WGS) entry which is preliminary data.</text>
</comment>
<sequence>MKKINRFLIIYMIVITVLCAYMCYLAFTRNENIDKIQEVRSQVTTTVLKEQTKAEKKVKATYSLKILDGSLAVINNKTKEVFEYTDMKKENLPADILNMLKENFVFENREEVYHFLESYSS</sequence>
<proteinExistence type="predicted"/>
<evidence type="ECO:0000313" key="2">
    <source>
        <dbReference type="EMBL" id="MEQ2711815.1"/>
    </source>
</evidence>
<dbReference type="EMBL" id="JBBNIN010000020">
    <property type="protein sequence ID" value="MEQ2711815.1"/>
    <property type="molecule type" value="Genomic_DNA"/>
</dbReference>
<protein>
    <recommendedName>
        <fullName evidence="4">Bypass of forespore C C-terminal domain-containing protein</fullName>
    </recommendedName>
</protein>
<keyword evidence="3" id="KW-1185">Reference proteome</keyword>
<evidence type="ECO:0000313" key="3">
    <source>
        <dbReference type="Proteomes" id="UP001482154"/>
    </source>
</evidence>
<name>A0ABV1IXX7_9FIRM</name>